<dbReference type="InterPro" id="IPR015168">
    <property type="entry name" value="SsuA/THI5"/>
</dbReference>
<dbReference type="SUPFAM" id="SSF53850">
    <property type="entry name" value="Periplasmic binding protein-like II"/>
    <property type="match status" value="1"/>
</dbReference>
<dbReference type="Proteomes" id="UP001155380">
    <property type="component" value="Unassembled WGS sequence"/>
</dbReference>
<dbReference type="InterPro" id="IPR006311">
    <property type="entry name" value="TAT_signal"/>
</dbReference>
<dbReference type="InterPro" id="IPR027939">
    <property type="entry name" value="NMT1/THI5"/>
</dbReference>
<dbReference type="RefSeq" id="WP_250911807.1">
    <property type="nucleotide sequence ID" value="NZ_JAMXLX010000006.1"/>
</dbReference>
<evidence type="ECO:0000259" key="1">
    <source>
        <dbReference type="Pfam" id="PF09084"/>
    </source>
</evidence>
<accession>A0AAJ1BYM0</accession>
<evidence type="ECO:0000313" key="3">
    <source>
        <dbReference type="Proteomes" id="UP001155380"/>
    </source>
</evidence>
<dbReference type="AlphaFoldDB" id="A0AAJ1BYM0"/>
<sequence>MTFSLSRRSFNKAALAGLAATTVAGPLGGIARAAETKLTFQSIWINDPEFSGYFIAMDKGYYAEEGLALDYLPGGPDVIPQASLLTGKADIALTSMIETATAITEKGANFKIVGVQFQKSPDSIISLEATGIKTIKDLAGKTVACPPLNLGPFKVLLEVNGLTEEQVKIVPYTFDPTPLATGQVDAVVDFMTSLPFIIEQTSGKKASYILFSEAGMSFGQDLVTVSEETLKSRRKDIVGFLRASRKGWVEDFKEPGKYAKEYEETWYKGNGYTPEAAQFHAKIQMPLMEHPKGVFSMDDAWIDGNIASLAKVGIKVSRDIFDPSLLAEI</sequence>
<name>A0AAJ1BYM0_9HYPH</name>
<dbReference type="GO" id="GO:0009228">
    <property type="term" value="P:thiamine biosynthetic process"/>
    <property type="evidence" value="ECO:0007669"/>
    <property type="project" value="InterPro"/>
</dbReference>
<proteinExistence type="predicted"/>
<gene>
    <name evidence="2" type="ORF">NBH21_18100</name>
</gene>
<comment type="caution">
    <text evidence="2">The sequence shown here is derived from an EMBL/GenBank/DDBJ whole genome shotgun (WGS) entry which is preliminary data.</text>
</comment>
<dbReference type="PANTHER" id="PTHR31528:SF3">
    <property type="entry name" value="THIAMINE BIOSYNTHESIS PROTEIN HI_0357-RELATED"/>
    <property type="match status" value="1"/>
</dbReference>
<protein>
    <submittedName>
        <fullName evidence="2">ABC transporter substrate-binding protein</fullName>
    </submittedName>
</protein>
<dbReference type="EMBL" id="JAMXLX010000006">
    <property type="protein sequence ID" value="MCO5958693.1"/>
    <property type="molecule type" value="Genomic_DNA"/>
</dbReference>
<evidence type="ECO:0000313" key="2">
    <source>
        <dbReference type="EMBL" id="MCO5958693.1"/>
    </source>
</evidence>
<feature type="domain" description="SsuA/THI5-like" evidence="1">
    <location>
        <begin position="48"/>
        <end position="255"/>
    </location>
</feature>
<reference evidence="2" key="1">
    <citation type="submission" date="2022-06" db="EMBL/GenBank/DDBJ databases">
        <authorList>
            <person name="Sun Q."/>
        </authorList>
    </citation>
    <scope>NUCLEOTIDE SEQUENCE</scope>
    <source>
        <strain evidence="2">S101</strain>
    </source>
</reference>
<dbReference type="Pfam" id="PF09084">
    <property type="entry name" value="NMT1"/>
    <property type="match status" value="1"/>
</dbReference>
<dbReference type="PROSITE" id="PS51318">
    <property type="entry name" value="TAT"/>
    <property type="match status" value="1"/>
</dbReference>
<organism evidence="2 3">
    <name type="scientific">Ciceribacter sichuanensis</name>
    <dbReference type="NCBI Taxonomy" id="2949647"/>
    <lineage>
        <taxon>Bacteria</taxon>
        <taxon>Pseudomonadati</taxon>
        <taxon>Pseudomonadota</taxon>
        <taxon>Alphaproteobacteria</taxon>
        <taxon>Hyphomicrobiales</taxon>
        <taxon>Rhizobiaceae</taxon>
        <taxon>Ciceribacter</taxon>
    </lineage>
</organism>
<dbReference type="Gene3D" id="3.40.190.10">
    <property type="entry name" value="Periplasmic binding protein-like II"/>
    <property type="match status" value="2"/>
</dbReference>
<dbReference type="PANTHER" id="PTHR31528">
    <property type="entry name" value="4-AMINO-5-HYDROXYMETHYL-2-METHYLPYRIMIDINE PHOSPHATE SYNTHASE THI11-RELATED"/>
    <property type="match status" value="1"/>
</dbReference>